<keyword evidence="3" id="KW-1185">Reference proteome</keyword>
<feature type="region of interest" description="Disordered" evidence="1">
    <location>
        <begin position="123"/>
        <end position="183"/>
    </location>
</feature>
<gene>
    <name evidence="2" type="ORF">KSP40_PGU017315</name>
</gene>
<evidence type="ECO:0000256" key="1">
    <source>
        <dbReference type="SAM" id="MobiDB-lite"/>
    </source>
</evidence>
<evidence type="ECO:0000313" key="2">
    <source>
        <dbReference type="EMBL" id="KAK8965594.1"/>
    </source>
</evidence>
<dbReference type="EMBL" id="JBBWWR010000006">
    <property type="protein sequence ID" value="KAK8965594.1"/>
    <property type="molecule type" value="Genomic_DNA"/>
</dbReference>
<feature type="compositionally biased region" description="Polar residues" evidence="1">
    <location>
        <begin position="124"/>
        <end position="134"/>
    </location>
</feature>
<organism evidence="2 3">
    <name type="scientific">Platanthera guangdongensis</name>
    <dbReference type="NCBI Taxonomy" id="2320717"/>
    <lineage>
        <taxon>Eukaryota</taxon>
        <taxon>Viridiplantae</taxon>
        <taxon>Streptophyta</taxon>
        <taxon>Embryophyta</taxon>
        <taxon>Tracheophyta</taxon>
        <taxon>Spermatophyta</taxon>
        <taxon>Magnoliopsida</taxon>
        <taxon>Liliopsida</taxon>
        <taxon>Asparagales</taxon>
        <taxon>Orchidaceae</taxon>
        <taxon>Orchidoideae</taxon>
        <taxon>Orchideae</taxon>
        <taxon>Orchidinae</taxon>
        <taxon>Platanthera</taxon>
    </lineage>
</organism>
<feature type="compositionally biased region" description="Low complexity" evidence="1">
    <location>
        <begin position="137"/>
        <end position="152"/>
    </location>
</feature>
<dbReference type="InterPro" id="IPR027417">
    <property type="entry name" value="P-loop_NTPase"/>
</dbReference>
<reference evidence="2 3" key="1">
    <citation type="journal article" date="2022" name="Nat. Plants">
        <title>Genomes of leafy and leafless Platanthera orchids illuminate the evolution of mycoheterotrophy.</title>
        <authorList>
            <person name="Li M.H."/>
            <person name="Liu K.W."/>
            <person name="Li Z."/>
            <person name="Lu H.C."/>
            <person name="Ye Q.L."/>
            <person name="Zhang D."/>
            <person name="Wang J.Y."/>
            <person name="Li Y.F."/>
            <person name="Zhong Z.M."/>
            <person name="Liu X."/>
            <person name="Yu X."/>
            <person name="Liu D.K."/>
            <person name="Tu X.D."/>
            <person name="Liu B."/>
            <person name="Hao Y."/>
            <person name="Liao X.Y."/>
            <person name="Jiang Y.T."/>
            <person name="Sun W.H."/>
            <person name="Chen J."/>
            <person name="Chen Y.Q."/>
            <person name="Ai Y."/>
            <person name="Zhai J.W."/>
            <person name="Wu S.S."/>
            <person name="Zhou Z."/>
            <person name="Hsiao Y.Y."/>
            <person name="Wu W.L."/>
            <person name="Chen Y.Y."/>
            <person name="Lin Y.F."/>
            <person name="Hsu J.L."/>
            <person name="Li C.Y."/>
            <person name="Wang Z.W."/>
            <person name="Zhao X."/>
            <person name="Zhong W.Y."/>
            <person name="Ma X.K."/>
            <person name="Ma L."/>
            <person name="Huang J."/>
            <person name="Chen G.Z."/>
            <person name="Huang M.Z."/>
            <person name="Huang L."/>
            <person name="Peng D.H."/>
            <person name="Luo Y.B."/>
            <person name="Zou S.Q."/>
            <person name="Chen S.P."/>
            <person name="Lan S."/>
            <person name="Tsai W.C."/>
            <person name="Van de Peer Y."/>
            <person name="Liu Z.J."/>
        </authorList>
    </citation>
    <scope>NUCLEOTIDE SEQUENCE [LARGE SCALE GENOMIC DNA]</scope>
    <source>
        <strain evidence="2">Lor288</strain>
    </source>
</reference>
<feature type="region of interest" description="Disordered" evidence="1">
    <location>
        <begin position="87"/>
        <end position="106"/>
    </location>
</feature>
<evidence type="ECO:0008006" key="4">
    <source>
        <dbReference type="Google" id="ProtNLM"/>
    </source>
</evidence>
<proteinExistence type="predicted"/>
<feature type="compositionally biased region" description="Polar residues" evidence="1">
    <location>
        <begin position="97"/>
        <end position="106"/>
    </location>
</feature>
<dbReference type="Gene3D" id="3.40.50.300">
    <property type="entry name" value="P-loop containing nucleotide triphosphate hydrolases"/>
    <property type="match status" value="1"/>
</dbReference>
<protein>
    <recommendedName>
        <fullName evidence="4">Adenylate kinase</fullName>
    </recommendedName>
</protein>
<dbReference type="Proteomes" id="UP001412067">
    <property type="component" value="Unassembled WGS sequence"/>
</dbReference>
<accession>A0ABR2MN18</accession>
<comment type="caution">
    <text evidence="2">The sequence shown here is derived from an EMBL/GenBank/DDBJ whole genome shotgun (WGS) entry which is preliminary data.</text>
</comment>
<name>A0ABR2MN18_9ASPA</name>
<sequence length="183" mass="19958">MKPDSLKIMISGAPASGKGTQCELLKKKMVLPHKGQEEHHFCYVGYHASIKCGHIYLIHDLPRYDPEGETAAATRANCPRRDCRSRRTRGIEASTEAEMSSGRNKETTQQIWALQRDGFGVADQGSTKLSQQEDGSAAAEETIATTTTLGGAQEEAPKVTQKNSGPVTSWKDGDGVPLSSRRW</sequence>
<evidence type="ECO:0000313" key="3">
    <source>
        <dbReference type="Proteomes" id="UP001412067"/>
    </source>
</evidence>